<accession>A0A5S3PUU3</accession>
<evidence type="ECO:0000256" key="3">
    <source>
        <dbReference type="PIRSR" id="PIRSR607837-1"/>
    </source>
</evidence>
<feature type="binding site" evidence="3">
    <location>
        <position position="118"/>
    </location>
    <ligand>
        <name>a divalent metal cation</name>
        <dbReference type="ChEBI" id="CHEBI:60240"/>
    </ligand>
</feature>
<keyword evidence="5" id="KW-1185">Reference proteome</keyword>
<sequence>MKVFFNQLFDYNFYCNKKLIETCSALDDIPEKSIWLFSHILNTHHRWNAKLMDKEAEYDVFQIHEIKNWGDIHYENQRSSFEITSNADDFEKRIDYENAEGRLFTNTVQDILFHIINHSTHHRGQMATDFRQNGLEPLQLDYVFYKR</sequence>
<feature type="binding site" evidence="3">
    <location>
        <position position="39"/>
    </location>
    <ligand>
        <name>a divalent metal cation</name>
        <dbReference type="ChEBI" id="CHEBI:60240"/>
    </ligand>
</feature>
<dbReference type="InterPro" id="IPR007837">
    <property type="entry name" value="DinB"/>
</dbReference>
<organism evidence="4 5">
    <name type="scientific">Maribacter algarum</name>
    <name type="common">ex Zhang et al. 2020</name>
    <dbReference type="NCBI Taxonomy" id="2578118"/>
    <lineage>
        <taxon>Bacteria</taxon>
        <taxon>Pseudomonadati</taxon>
        <taxon>Bacteroidota</taxon>
        <taxon>Flavobacteriia</taxon>
        <taxon>Flavobacteriales</taxon>
        <taxon>Flavobacteriaceae</taxon>
        <taxon>Maribacter</taxon>
    </lineage>
</organism>
<dbReference type="Gene3D" id="1.20.120.450">
    <property type="entry name" value="dinb family like domain"/>
    <property type="match status" value="1"/>
</dbReference>
<evidence type="ECO:0000256" key="1">
    <source>
        <dbReference type="ARBA" id="ARBA00008635"/>
    </source>
</evidence>
<name>A0A5S3PUU3_9FLAO</name>
<dbReference type="Pfam" id="PF05163">
    <property type="entry name" value="DinB"/>
    <property type="match status" value="1"/>
</dbReference>
<dbReference type="PANTHER" id="PTHR37302">
    <property type="entry name" value="SLR1116 PROTEIN"/>
    <property type="match status" value="1"/>
</dbReference>
<dbReference type="EMBL" id="VATY01000001">
    <property type="protein sequence ID" value="TMM58733.1"/>
    <property type="molecule type" value="Genomic_DNA"/>
</dbReference>
<evidence type="ECO:0000256" key="2">
    <source>
        <dbReference type="ARBA" id="ARBA00022723"/>
    </source>
</evidence>
<comment type="caution">
    <text evidence="4">The sequence shown here is derived from an EMBL/GenBank/DDBJ whole genome shotgun (WGS) entry which is preliminary data.</text>
</comment>
<dbReference type="GO" id="GO:0046872">
    <property type="term" value="F:metal ion binding"/>
    <property type="evidence" value="ECO:0007669"/>
    <property type="project" value="UniProtKB-KW"/>
</dbReference>
<dbReference type="SUPFAM" id="SSF109854">
    <property type="entry name" value="DinB/YfiT-like putative metalloenzymes"/>
    <property type="match status" value="1"/>
</dbReference>
<dbReference type="RefSeq" id="WP_138656666.1">
    <property type="nucleotide sequence ID" value="NZ_VATY01000001.1"/>
</dbReference>
<dbReference type="PANTHER" id="PTHR37302:SF3">
    <property type="entry name" value="DAMAGE-INDUCIBLE PROTEIN DINB"/>
    <property type="match status" value="1"/>
</dbReference>
<protein>
    <submittedName>
        <fullName evidence="4">Damage-inducible protein DinB</fullName>
    </submittedName>
</protein>
<dbReference type="Proteomes" id="UP000310314">
    <property type="component" value="Unassembled WGS sequence"/>
</dbReference>
<dbReference type="OrthoDB" id="9811413at2"/>
<evidence type="ECO:0000313" key="4">
    <source>
        <dbReference type="EMBL" id="TMM58733.1"/>
    </source>
</evidence>
<proteinExistence type="inferred from homology"/>
<gene>
    <name evidence="4" type="ORF">FEE95_04690</name>
</gene>
<reference evidence="4 5" key="1">
    <citation type="submission" date="2019-05" db="EMBL/GenBank/DDBJ databases">
        <authorList>
            <person name="Zhang J.-Y."/>
            <person name="Feg X."/>
            <person name="Du Z.-J."/>
        </authorList>
    </citation>
    <scope>NUCLEOTIDE SEQUENCE [LARGE SCALE GENOMIC DNA]</scope>
    <source>
        <strain evidence="4 5">RZ26</strain>
    </source>
</reference>
<comment type="similarity">
    <text evidence="1">Belongs to the DinB family.</text>
</comment>
<feature type="binding site" evidence="3">
    <location>
        <position position="122"/>
    </location>
    <ligand>
        <name>a divalent metal cation</name>
        <dbReference type="ChEBI" id="CHEBI:60240"/>
    </ligand>
</feature>
<evidence type="ECO:0000313" key="5">
    <source>
        <dbReference type="Proteomes" id="UP000310314"/>
    </source>
</evidence>
<keyword evidence="2 3" id="KW-0479">Metal-binding</keyword>
<dbReference type="AlphaFoldDB" id="A0A5S3PUU3"/>
<dbReference type="InterPro" id="IPR034660">
    <property type="entry name" value="DinB/YfiT-like"/>
</dbReference>